<organism evidence="3">
    <name type="scientific">Dissoconium aciculare CBS 342.82</name>
    <dbReference type="NCBI Taxonomy" id="1314786"/>
    <lineage>
        <taxon>Eukaryota</taxon>
        <taxon>Fungi</taxon>
        <taxon>Dikarya</taxon>
        <taxon>Ascomycota</taxon>
        <taxon>Pezizomycotina</taxon>
        <taxon>Dothideomycetes</taxon>
        <taxon>Dothideomycetidae</taxon>
        <taxon>Mycosphaerellales</taxon>
        <taxon>Dissoconiaceae</taxon>
        <taxon>Dissoconium</taxon>
    </lineage>
</organism>
<evidence type="ECO:0000256" key="1">
    <source>
        <dbReference type="PIRSR" id="PIRSR600250-50"/>
    </source>
</evidence>
<dbReference type="Proteomes" id="UP000504637">
    <property type="component" value="Unplaced"/>
</dbReference>
<feature type="non-terminal residue" evidence="3">
    <location>
        <position position="1"/>
    </location>
</feature>
<gene>
    <name evidence="3" type="ORF">K489DRAFT_315386</name>
</gene>
<keyword evidence="2" id="KW-1185">Reference proteome</keyword>
<dbReference type="GO" id="GO:0070007">
    <property type="term" value="F:glutamic-type endopeptidase activity"/>
    <property type="evidence" value="ECO:0007669"/>
    <property type="project" value="InterPro"/>
</dbReference>
<reference evidence="3" key="3">
    <citation type="submission" date="2025-08" db="UniProtKB">
        <authorList>
            <consortium name="RefSeq"/>
        </authorList>
    </citation>
    <scope>IDENTIFICATION</scope>
    <source>
        <strain evidence="3">CBS 342.82</strain>
    </source>
</reference>
<dbReference type="CDD" id="cd13426">
    <property type="entry name" value="Peptidase_G1"/>
    <property type="match status" value="1"/>
</dbReference>
<dbReference type="Pfam" id="PF01828">
    <property type="entry name" value="Peptidase_A4"/>
    <property type="match status" value="1"/>
</dbReference>
<dbReference type="OrthoDB" id="2862635at2759"/>
<dbReference type="RefSeq" id="XP_033461880.1">
    <property type="nucleotide sequence ID" value="XM_033601087.1"/>
</dbReference>
<dbReference type="InterPro" id="IPR000250">
    <property type="entry name" value="Peptidase_G1"/>
</dbReference>
<sequence>GAYQTSTQITEVHATINFPHVALPKGGKDEIEYGGSAWVGIDGASCQTTILQTGIDWIIKGGKPRYTAWFEWLPHYSTQFENIDVRPGDNITMKVAVDLGTNGTAGTAWITNETNGDKVVHHFDGPEVGLCETNAEWIVEDFLASGGLEPFAWFEDVTFVDAAYTHAGLQKKVDGLMGSTMIELVQDGESKSVCRIVDDNTLTCGYPDKKK</sequence>
<evidence type="ECO:0000313" key="3">
    <source>
        <dbReference type="RefSeq" id="XP_033461880.1"/>
    </source>
</evidence>
<accession>A0A6J3MB32</accession>
<dbReference type="GeneID" id="54358887"/>
<proteinExistence type="predicted"/>
<protein>
    <submittedName>
        <fullName evidence="3">Concanavalin A-like lectin/glucanase</fullName>
    </submittedName>
</protein>
<evidence type="ECO:0000313" key="2">
    <source>
        <dbReference type="Proteomes" id="UP000504637"/>
    </source>
</evidence>
<reference evidence="3" key="1">
    <citation type="submission" date="2020-01" db="EMBL/GenBank/DDBJ databases">
        <authorList>
            <consortium name="DOE Joint Genome Institute"/>
            <person name="Haridas S."/>
            <person name="Albert R."/>
            <person name="Binder M."/>
            <person name="Bloem J."/>
            <person name="Labutti K."/>
            <person name="Salamov A."/>
            <person name="Andreopoulos B."/>
            <person name="Baker S.E."/>
            <person name="Barry K."/>
            <person name="Bills G."/>
            <person name="Bluhm B.H."/>
            <person name="Cannon C."/>
            <person name="Castanera R."/>
            <person name="Culley D.E."/>
            <person name="Daum C."/>
            <person name="Ezra D."/>
            <person name="Gonzalez J.B."/>
            <person name="Henrissat B."/>
            <person name="Kuo A."/>
            <person name="Liang C."/>
            <person name="Lipzen A."/>
            <person name="Lutzoni F."/>
            <person name="Magnuson J."/>
            <person name="Mondo S."/>
            <person name="Nolan M."/>
            <person name="Ohm R."/>
            <person name="Pangilinan J."/>
            <person name="Park H.-J."/>
            <person name="Ramirez L."/>
            <person name="Alfaro M."/>
            <person name="Sun H."/>
            <person name="Tritt A."/>
            <person name="Yoshinaga Y."/>
            <person name="Zwiers L.-H."/>
            <person name="Turgeon B.G."/>
            <person name="Goodwin S.B."/>
            <person name="Spatafora J.W."/>
            <person name="Crous P.W."/>
            <person name="Grigoriev I.V."/>
        </authorList>
    </citation>
    <scope>NUCLEOTIDE SEQUENCE</scope>
    <source>
        <strain evidence="3">CBS 342.82</strain>
    </source>
</reference>
<dbReference type="Gene3D" id="2.60.120.700">
    <property type="entry name" value="Peptidase G1"/>
    <property type="match status" value="1"/>
</dbReference>
<name>A0A6J3MB32_9PEZI</name>
<dbReference type="PANTHER" id="PTHR37536:SF1">
    <property type="entry name" value="ASPERGILLOPEPSIN, PUTAITVE (AFU_ORTHOLOGUE AFUA_7G01200)"/>
    <property type="match status" value="1"/>
</dbReference>
<dbReference type="InterPro" id="IPR013320">
    <property type="entry name" value="ConA-like_dom_sf"/>
</dbReference>
<dbReference type="AlphaFoldDB" id="A0A6J3MB32"/>
<dbReference type="PRINTS" id="PR00977">
    <property type="entry name" value="SCYTLDPTASE"/>
</dbReference>
<reference evidence="3" key="2">
    <citation type="submission" date="2020-04" db="EMBL/GenBank/DDBJ databases">
        <authorList>
            <consortium name="NCBI Genome Project"/>
        </authorList>
    </citation>
    <scope>NUCLEOTIDE SEQUENCE</scope>
    <source>
        <strain evidence="3">CBS 342.82</strain>
    </source>
</reference>
<dbReference type="SUPFAM" id="SSF49899">
    <property type="entry name" value="Concanavalin A-like lectins/glucanases"/>
    <property type="match status" value="1"/>
</dbReference>
<dbReference type="GO" id="GO:0006508">
    <property type="term" value="P:proteolysis"/>
    <property type="evidence" value="ECO:0007669"/>
    <property type="project" value="InterPro"/>
</dbReference>
<dbReference type="InterPro" id="IPR038656">
    <property type="entry name" value="Peptidase_G1_sf"/>
</dbReference>
<dbReference type="PANTHER" id="PTHR37536">
    <property type="entry name" value="PUTATIVE (AFU_ORTHOLOGUE AFUA_3G02970)-RELATED"/>
    <property type="match status" value="1"/>
</dbReference>
<feature type="active site" description="Proton acceptor" evidence="1">
    <location>
        <position position="140"/>
    </location>
</feature>